<dbReference type="PANTHER" id="PTHR43418:SF2">
    <property type="entry name" value="BIFUNCTIONAL PROTEIN TRPGD"/>
    <property type="match status" value="1"/>
</dbReference>
<evidence type="ECO:0000313" key="6">
    <source>
        <dbReference type="EMBL" id="MFC6440385.1"/>
    </source>
</evidence>
<dbReference type="EMBL" id="JBHSUS010000001">
    <property type="protein sequence ID" value="MFC6440385.1"/>
    <property type="molecule type" value="Genomic_DNA"/>
</dbReference>
<keyword evidence="7" id="KW-1185">Reference proteome</keyword>
<dbReference type="PRINTS" id="PR00099">
    <property type="entry name" value="CPSGATASE"/>
</dbReference>
<dbReference type="Gene3D" id="3.40.50.880">
    <property type="match status" value="1"/>
</dbReference>
<dbReference type="EC" id="4.1.3.27" evidence="1"/>
<accession>A0ABW1XK95</accession>
<dbReference type="Pfam" id="PF00117">
    <property type="entry name" value="GATase"/>
    <property type="match status" value="1"/>
</dbReference>
<dbReference type="PRINTS" id="PR00097">
    <property type="entry name" value="ANTSNTHASEII"/>
</dbReference>
<dbReference type="CDD" id="cd01743">
    <property type="entry name" value="GATase1_Anthranilate_Synthase"/>
    <property type="match status" value="1"/>
</dbReference>
<reference evidence="7" key="1">
    <citation type="journal article" date="2019" name="Int. J. Syst. Evol. Microbiol.">
        <title>The Global Catalogue of Microorganisms (GCM) 10K type strain sequencing project: providing services to taxonomists for standard genome sequencing and annotation.</title>
        <authorList>
            <consortium name="The Broad Institute Genomics Platform"/>
            <consortium name="The Broad Institute Genome Sequencing Center for Infectious Disease"/>
            <person name="Wu L."/>
            <person name="Ma J."/>
        </authorList>
    </citation>
    <scope>NUCLEOTIDE SEQUENCE [LARGE SCALE GENOMIC DNA]</scope>
    <source>
        <strain evidence="7">CGMCC 1.16031</strain>
    </source>
</reference>
<dbReference type="InterPro" id="IPR029062">
    <property type="entry name" value="Class_I_gatase-like"/>
</dbReference>
<evidence type="ECO:0000256" key="4">
    <source>
        <dbReference type="ARBA" id="ARBA00047683"/>
    </source>
</evidence>
<dbReference type="NCBIfam" id="TIGR00566">
    <property type="entry name" value="trpG_papA"/>
    <property type="match status" value="1"/>
</dbReference>
<dbReference type="InterPro" id="IPR017926">
    <property type="entry name" value="GATASE"/>
</dbReference>
<feature type="domain" description="Glutamine amidotransferase" evidence="5">
    <location>
        <begin position="12"/>
        <end position="193"/>
    </location>
</feature>
<evidence type="ECO:0000313" key="7">
    <source>
        <dbReference type="Proteomes" id="UP001596364"/>
    </source>
</evidence>
<dbReference type="PANTHER" id="PTHR43418">
    <property type="entry name" value="MULTIFUNCTIONAL TRYPTOPHAN BIOSYNTHESIS PROTEIN-RELATED"/>
    <property type="match status" value="1"/>
</dbReference>
<gene>
    <name evidence="6" type="ORF">ACFP85_09520</name>
</gene>
<dbReference type="InterPro" id="IPR006221">
    <property type="entry name" value="TrpG/PapA_dom"/>
</dbReference>
<dbReference type="Proteomes" id="UP001596364">
    <property type="component" value="Unassembled WGS sequence"/>
</dbReference>
<dbReference type="SUPFAM" id="SSF52317">
    <property type="entry name" value="Class I glutamine amidotransferase-like"/>
    <property type="match status" value="1"/>
</dbReference>
<comment type="caution">
    <text evidence="6">The sequence shown here is derived from an EMBL/GenBank/DDBJ whole genome shotgun (WGS) entry which is preliminary data.</text>
</comment>
<sequence length="202" mass="21899">MQQSQPAIELFLLDNIDSFSYNLVDEMRKLGYPMTVYRNHVSATTIMAKMREAQGQPILILSPGPGAPADAGCMPELLKQAEGQFPVLGICLGHQAIVQHYGGDVIRASEVMHGKASHIEHCGDAMFAGLPQPLPVARYHSLMAANMPACLRQLASFNGIPMAVYHDADKMLGFQFHPESILTSHGSQLLKQSIDFLAGGGQ</sequence>
<dbReference type="PROSITE" id="PS51273">
    <property type="entry name" value="GATASE_TYPE_1"/>
    <property type="match status" value="1"/>
</dbReference>
<name>A0ABW1XK95_9ALTE</name>
<proteinExistence type="predicted"/>
<evidence type="ECO:0000259" key="5">
    <source>
        <dbReference type="Pfam" id="PF00117"/>
    </source>
</evidence>
<organism evidence="6 7">
    <name type="scientific">Pseudobowmanella zhangzhouensis</name>
    <dbReference type="NCBI Taxonomy" id="1537679"/>
    <lineage>
        <taxon>Bacteria</taxon>
        <taxon>Pseudomonadati</taxon>
        <taxon>Pseudomonadota</taxon>
        <taxon>Gammaproteobacteria</taxon>
        <taxon>Alteromonadales</taxon>
        <taxon>Alteromonadaceae</taxon>
    </lineage>
</organism>
<dbReference type="InterPro" id="IPR050472">
    <property type="entry name" value="Anth_synth/Amidotransfase"/>
</dbReference>
<dbReference type="GO" id="GO:0004049">
    <property type="term" value="F:anthranilate synthase activity"/>
    <property type="evidence" value="ECO:0007669"/>
    <property type="project" value="UniProtKB-EC"/>
</dbReference>
<evidence type="ECO:0000256" key="1">
    <source>
        <dbReference type="ARBA" id="ARBA00012266"/>
    </source>
</evidence>
<keyword evidence="3 6" id="KW-0456">Lyase</keyword>
<keyword evidence="2" id="KW-0315">Glutamine amidotransferase</keyword>
<evidence type="ECO:0000256" key="3">
    <source>
        <dbReference type="ARBA" id="ARBA00023239"/>
    </source>
</evidence>
<dbReference type="RefSeq" id="WP_131258187.1">
    <property type="nucleotide sequence ID" value="NZ_JBHSUS010000001.1"/>
</dbReference>
<dbReference type="PRINTS" id="PR00096">
    <property type="entry name" value="GATASE"/>
</dbReference>
<protein>
    <recommendedName>
        <fullName evidence="1">anthranilate synthase</fullName>
        <ecNumber evidence="1">4.1.3.27</ecNumber>
    </recommendedName>
</protein>
<comment type="catalytic activity">
    <reaction evidence="4">
        <text>chorismate + L-glutamine = anthranilate + pyruvate + L-glutamate + H(+)</text>
        <dbReference type="Rhea" id="RHEA:21732"/>
        <dbReference type="ChEBI" id="CHEBI:15361"/>
        <dbReference type="ChEBI" id="CHEBI:15378"/>
        <dbReference type="ChEBI" id="CHEBI:16567"/>
        <dbReference type="ChEBI" id="CHEBI:29748"/>
        <dbReference type="ChEBI" id="CHEBI:29985"/>
        <dbReference type="ChEBI" id="CHEBI:58359"/>
        <dbReference type="EC" id="4.1.3.27"/>
    </reaction>
</comment>
<evidence type="ECO:0000256" key="2">
    <source>
        <dbReference type="ARBA" id="ARBA00022962"/>
    </source>
</evidence>